<evidence type="ECO:0000256" key="3">
    <source>
        <dbReference type="ARBA" id="ARBA00023163"/>
    </source>
</evidence>
<dbReference type="Pfam" id="PF01022">
    <property type="entry name" value="HTH_5"/>
    <property type="match status" value="1"/>
</dbReference>
<dbReference type="SUPFAM" id="SSF46785">
    <property type="entry name" value="Winged helix' DNA-binding domain"/>
    <property type="match status" value="1"/>
</dbReference>
<dbReference type="InterPro" id="IPR011991">
    <property type="entry name" value="ArsR-like_HTH"/>
</dbReference>
<dbReference type="InterPro" id="IPR051011">
    <property type="entry name" value="Metal_resp_trans_reg"/>
</dbReference>
<dbReference type="PANTHER" id="PTHR43132:SF8">
    <property type="entry name" value="HTH-TYPE TRANSCRIPTIONAL REGULATOR KMTR"/>
    <property type="match status" value="1"/>
</dbReference>
<dbReference type="InterPro" id="IPR001845">
    <property type="entry name" value="HTH_ArsR_DNA-bd_dom"/>
</dbReference>
<comment type="caution">
    <text evidence="5">The sequence shown here is derived from an EMBL/GenBank/DDBJ whole genome shotgun (WGS) entry which is preliminary data.</text>
</comment>
<dbReference type="Proteomes" id="UP000294901">
    <property type="component" value="Unassembled WGS sequence"/>
</dbReference>
<keyword evidence="2" id="KW-0238">DNA-binding</keyword>
<reference evidence="5 6" key="1">
    <citation type="submission" date="2019-03" db="EMBL/GenBank/DDBJ databases">
        <title>Sequencing the genomes of 1000 actinobacteria strains.</title>
        <authorList>
            <person name="Klenk H.-P."/>
        </authorList>
    </citation>
    <scope>NUCLEOTIDE SEQUENCE [LARGE SCALE GENOMIC DNA]</scope>
    <source>
        <strain evidence="5 6">DSM 43805</strain>
    </source>
</reference>
<gene>
    <name evidence="5" type="ORF">C8E87_6955</name>
</gene>
<keyword evidence="1" id="KW-0805">Transcription regulation</keyword>
<evidence type="ECO:0000256" key="1">
    <source>
        <dbReference type="ARBA" id="ARBA00023015"/>
    </source>
</evidence>
<feature type="domain" description="HTH arsR-type" evidence="4">
    <location>
        <begin position="257"/>
        <end position="332"/>
    </location>
</feature>
<evidence type="ECO:0000256" key="2">
    <source>
        <dbReference type="ARBA" id="ARBA00023125"/>
    </source>
</evidence>
<evidence type="ECO:0000259" key="4">
    <source>
        <dbReference type="SMART" id="SM00418"/>
    </source>
</evidence>
<organism evidence="5 6">
    <name type="scientific">Paractinoplanes brasiliensis</name>
    <dbReference type="NCBI Taxonomy" id="52695"/>
    <lineage>
        <taxon>Bacteria</taxon>
        <taxon>Bacillati</taxon>
        <taxon>Actinomycetota</taxon>
        <taxon>Actinomycetes</taxon>
        <taxon>Micromonosporales</taxon>
        <taxon>Micromonosporaceae</taxon>
        <taxon>Paractinoplanes</taxon>
    </lineage>
</organism>
<keyword evidence="3" id="KW-0804">Transcription</keyword>
<evidence type="ECO:0000313" key="5">
    <source>
        <dbReference type="EMBL" id="TDO31529.1"/>
    </source>
</evidence>
<dbReference type="SMART" id="SM00418">
    <property type="entry name" value="HTH_ARSR"/>
    <property type="match status" value="1"/>
</dbReference>
<dbReference type="PANTHER" id="PTHR43132">
    <property type="entry name" value="ARSENICAL RESISTANCE OPERON REPRESSOR ARSR-RELATED"/>
    <property type="match status" value="1"/>
</dbReference>
<name>A0A4R6J7N3_9ACTN</name>
<evidence type="ECO:0000313" key="6">
    <source>
        <dbReference type="Proteomes" id="UP000294901"/>
    </source>
</evidence>
<dbReference type="EMBL" id="SNWR01000002">
    <property type="protein sequence ID" value="TDO31529.1"/>
    <property type="molecule type" value="Genomic_DNA"/>
</dbReference>
<dbReference type="AlphaFoldDB" id="A0A4R6J7N3"/>
<proteinExistence type="predicted"/>
<dbReference type="InterPro" id="IPR036390">
    <property type="entry name" value="WH_DNA-bd_sf"/>
</dbReference>
<dbReference type="CDD" id="cd00090">
    <property type="entry name" value="HTH_ARSR"/>
    <property type="match status" value="1"/>
</dbReference>
<keyword evidence="6" id="KW-1185">Reference proteome</keyword>
<accession>A0A4R6J7N3</accession>
<protein>
    <submittedName>
        <fullName evidence="5">Helix-turn-helix protein</fullName>
    </submittedName>
</protein>
<sequence>MLNGNWGPDVLRIHFTPDDVGRVRIASEPDPMWETIFGVWRLRRPGPELIYGRWRGHAIKASRREDLELLLPLVRGAYYPDFLTPAEGASGLSAAIEAIKSTPITRLRDELEELVRHAGPQPSWMSRLADGDVEMLERLANALQSQYDSTLSPFWGEARAHIDAERSRRARILLDQGVEGLLDSYRPMMRWEPPVLEVEAPFEQTLQLDGRGLLLMPSYLSWGTPDTLRDTTLPPVLVYPIEHDLTLRPGLRPADGASLAALIGRTRTSLLESLGGGRTTSELARRVGVSAASVSQHTAVLREARLIQTSRAGKAVVHTLTPLGRALLGEVS</sequence>
<dbReference type="Gene3D" id="1.10.10.10">
    <property type="entry name" value="Winged helix-like DNA-binding domain superfamily/Winged helix DNA-binding domain"/>
    <property type="match status" value="1"/>
</dbReference>
<dbReference type="GO" id="GO:0003677">
    <property type="term" value="F:DNA binding"/>
    <property type="evidence" value="ECO:0007669"/>
    <property type="project" value="UniProtKB-KW"/>
</dbReference>
<dbReference type="InterPro" id="IPR036388">
    <property type="entry name" value="WH-like_DNA-bd_sf"/>
</dbReference>
<dbReference type="GO" id="GO:0003700">
    <property type="term" value="F:DNA-binding transcription factor activity"/>
    <property type="evidence" value="ECO:0007669"/>
    <property type="project" value="InterPro"/>
</dbReference>